<name>A0A0F9DWM2_9ZZZZ</name>
<dbReference type="EMBL" id="LAZR01027296">
    <property type="protein sequence ID" value="KKL66154.1"/>
    <property type="molecule type" value="Genomic_DNA"/>
</dbReference>
<evidence type="ECO:0000313" key="1">
    <source>
        <dbReference type="EMBL" id="KKL66154.1"/>
    </source>
</evidence>
<comment type="caution">
    <text evidence="1">The sequence shown here is derived from an EMBL/GenBank/DDBJ whole genome shotgun (WGS) entry which is preliminary data.</text>
</comment>
<proteinExistence type="predicted"/>
<dbReference type="AlphaFoldDB" id="A0A0F9DWM2"/>
<gene>
    <name evidence="1" type="ORF">LCGC14_2147810</name>
</gene>
<organism evidence="1">
    <name type="scientific">marine sediment metagenome</name>
    <dbReference type="NCBI Taxonomy" id="412755"/>
    <lineage>
        <taxon>unclassified sequences</taxon>
        <taxon>metagenomes</taxon>
        <taxon>ecological metagenomes</taxon>
    </lineage>
</organism>
<reference evidence="1" key="1">
    <citation type="journal article" date="2015" name="Nature">
        <title>Complex archaea that bridge the gap between prokaryotes and eukaryotes.</title>
        <authorList>
            <person name="Spang A."/>
            <person name="Saw J.H."/>
            <person name="Jorgensen S.L."/>
            <person name="Zaremba-Niedzwiedzka K."/>
            <person name="Martijn J."/>
            <person name="Lind A.E."/>
            <person name="van Eijk R."/>
            <person name="Schleper C."/>
            <person name="Guy L."/>
            <person name="Ettema T.J."/>
        </authorList>
    </citation>
    <scope>NUCLEOTIDE SEQUENCE</scope>
</reference>
<protein>
    <submittedName>
        <fullName evidence="1">Uncharacterized protein</fullName>
    </submittedName>
</protein>
<accession>A0A0F9DWM2</accession>
<sequence length="43" mass="4798">MKELRIIKCANGCGTISMKLTPYELMCVLKEMQCQSCKGTLSL</sequence>